<keyword evidence="1" id="KW-0596">Phosphopantetheine</keyword>
<evidence type="ECO:0000256" key="3">
    <source>
        <dbReference type="ARBA" id="ARBA00022741"/>
    </source>
</evidence>
<dbReference type="InterPro" id="IPR000873">
    <property type="entry name" value="AMP-dep_synth/lig_dom"/>
</dbReference>
<evidence type="ECO:0000313" key="6">
    <source>
        <dbReference type="EMBL" id="QFU75766.1"/>
    </source>
</evidence>
<dbReference type="Gene3D" id="3.40.50.12780">
    <property type="entry name" value="N-terminal domain of ligase-like"/>
    <property type="match status" value="1"/>
</dbReference>
<dbReference type="GO" id="GO:0005524">
    <property type="term" value="F:ATP binding"/>
    <property type="evidence" value="ECO:0007669"/>
    <property type="project" value="UniProtKB-KW"/>
</dbReference>
<dbReference type="KEGG" id="halc:EY643_08905"/>
<keyword evidence="7" id="KW-1185">Reference proteome</keyword>
<reference evidence="6 7" key="1">
    <citation type="submission" date="2019-02" db="EMBL/GenBank/DDBJ databases">
        <authorList>
            <person name="Li S.-H."/>
        </authorList>
    </citation>
    <scope>NUCLEOTIDE SEQUENCE [LARGE SCALE GENOMIC DNA]</scope>
    <source>
        <strain evidence="6 7">IMCC14385</strain>
    </source>
</reference>
<dbReference type="InterPro" id="IPR036736">
    <property type="entry name" value="ACP-like_sf"/>
</dbReference>
<dbReference type="PROSITE" id="PS00455">
    <property type="entry name" value="AMP_BINDING"/>
    <property type="match status" value="1"/>
</dbReference>
<dbReference type="InterPro" id="IPR010080">
    <property type="entry name" value="Thioester_reductase-like_dom"/>
</dbReference>
<dbReference type="SUPFAM" id="SSF51735">
    <property type="entry name" value="NAD(P)-binding Rossmann-fold domains"/>
    <property type="match status" value="1"/>
</dbReference>
<keyword evidence="4" id="KW-0067">ATP-binding</keyword>
<dbReference type="SUPFAM" id="SSF56801">
    <property type="entry name" value="Acetyl-CoA synthetase-like"/>
    <property type="match status" value="1"/>
</dbReference>
<gene>
    <name evidence="6" type="ORF">EY643_08905</name>
</gene>
<evidence type="ECO:0000256" key="2">
    <source>
        <dbReference type="ARBA" id="ARBA00022553"/>
    </source>
</evidence>
<dbReference type="InterPro" id="IPR042099">
    <property type="entry name" value="ANL_N_sf"/>
</dbReference>
<organism evidence="6 7">
    <name type="scientific">Halioglobus maricola</name>
    <dbReference type="NCBI Taxonomy" id="2601894"/>
    <lineage>
        <taxon>Bacteria</taxon>
        <taxon>Pseudomonadati</taxon>
        <taxon>Pseudomonadota</taxon>
        <taxon>Gammaproteobacteria</taxon>
        <taxon>Cellvibrionales</taxon>
        <taxon>Halieaceae</taxon>
        <taxon>Halioglobus</taxon>
    </lineage>
</organism>
<dbReference type="EMBL" id="CP036422">
    <property type="protein sequence ID" value="QFU75766.1"/>
    <property type="molecule type" value="Genomic_DNA"/>
</dbReference>
<evidence type="ECO:0000313" key="7">
    <source>
        <dbReference type="Proteomes" id="UP000326287"/>
    </source>
</evidence>
<dbReference type="GO" id="GO:0016020">
    <property type="term" value="C:membrane"/>
    <property type="evidence" value="ECO:0007669"/>
    <property type="project" value="TreeGrafter"/>
</dbReference>
<dbReference type="PROSITE" id="PS50075">
    <property type="entry name" value="CARRIER"/>
    <property type="match status" value="1"/>
</dbReference>
<dbReference type="NCBIfam" id="TIGR01746">
    <property type="entry name" value="Thioester-redct"/>
    <property type="match status" value="1"/>
</dbReference>
<dbReference type="SUPFAM" id="SSF47336">
    <property type="entry name" value="ACP-like"/>
    <property type="match status" value="1"/>
</dbReference>
<dbReference type="InterPro" id="IPR009081">
    <property type="entry name" value="PP-bd_ACP"/>
</dbReference>
<proteinExistence type="predicted"/>
<accession>A0A5P9NJU6</accession>
<dbReference type="InterPro" id="IPR036291">
    <property type="entry name" value="NAD(P)-bd_dom_sf"/>
</dbReference>
<evidence type="ECO:0000259" key="5">
    <source>
        <dbReference type="PROSITE" id="PS50075"/>
    </source>
</evidence>
<name>A0A5P9NJU6_9GAMM</name>
<feature type="domain" description="Carrier" evidence="5">
    <location>
        <begin position="656"/>
        <end position="734"/>
    </location>
</feature>
<protein>
    <submittedName>
        <fullName evidence="6">NAD-dependent epimerase/dehydratase family protein</fullName>
    </submittedName>
</protein>
<dbReference type="Proteomes" id="UP000326287">
    <property type="component" value="Chromosome"/>
</dbReference>
<keyword evidence="3" id="KW-0547">Nucleotide-binding</keyword>
<dbReference type="Gene3D" id="1.10.1200.10">
    <property type="entry name" value="ACP-like"/>
    <property type="match status" value="1"/>
</dbReference>
<dbReference type="OrthoDB" id="9803968at2"/>
<evidence type="ECO:0000256" key="4">
    <source>
        <dbReference type="ARBA" id="ARBA00022840"/>
    </source>
</evidence>
<dbReference type="AlphaFoldDB" id="A0A5P9NJU6"/>
<dbReference type="GO" id="GO:0004467">
    <property type="term" value="F:long-chain fatty acid-CoA ligase activity"/>
    <property type="evidence" value="ECO:0007669"/>
    <property type="project" value="TreeGrafter"/>
</dbReference>
<evidence type="ECO:0000256" key="1">
    <source>
        <dbReference type="ARBA" id="ARBA00022450"/>
    </source>
</evidence>
<dbReference type="Pfam" id="PF00501">
    <property type="entry name" value="AMP-binding"/>
    <property type="match status" value="1"/>
</dbReference>
<sequence>MNNTTGLPEPSSRLKARFKEMVEKDPDMLRYMPDTNVTEQALQPGLSITEKLDLIIDGYSQRTALAERAYTLEPNGTRQHQQTFTGITYGEFGHRVRSLANAWRNNSEHSVEPDGMVFVIGFASIDYQVIDTACLYAQAVTVPMQSMTSGADLDETIANIDPATIAASLNDLEIATEHAIRHKGIKSLIVFDFEPQDVDDCSKYHNAEKMIAASGLPIALTSLQELIELGGCMEWEPLPPHPQGEERLAAIIHSSGSTGKPKGAMLQEKAIKKMYDTLLMAPRMAPQFVVCYAPLNHILGRAAVAGALLVGGICNFTLRPDMSSLFEDIRITEPTRLSFFPRVFELIYQQFQNEVAKRVRAGEKEDVASAQVKQEMGRNFLGTRLLTGSVGGAPTSAHVRQFMAECFEFRLLNSYGNTESGSGNIAIDGKISPQTIAEYKLRDVPELGYYTSDKPYPRGELCYKGTVSTSGYYKDPEATAELFDEEGFLLTGDIVEEIGSGHIAIIDRRKDVLKLSQGEYVALGQLQAKFESGSAAIRQIYLYGNSLQAYLLAVIVPDLEAVHSLIGADAAETDLDSFLRQEMQRVAREESIKSFEVPRGFIVEREPFSQENGLLSSVRKRLAPAFKKKYGERLEAIYAEHESRKDEHLQQIKDTTNKLSTKEKVCEVLKYLLNIENISPDSPGNFSDLGGDSLGAASFSLLLEEVFGVNIPADLLLSPTAGISRWAETIDRSLNGELEAVSYASIHGKGAEEVFASDLKVERFLIDTDLELARSSLPAVATEDEATFLLTGANGFLGRFVCVDLLKKASTVGGKVVCLIRAHDDASARSRLDEVFSAWSDVDASLENEYLKLASKHLEVLAGDIAEPDLGLDSATFRRLTEEVNRIVHVGALVNHKMSYPNLFNANVVGTAEIIKMALLVRKKPIDFVSSVAVSQFLDTSQGVNEEAPLQDSAQLSDFYASGYGLSKWAGEHLLQDAHAGYGIPVNVFRGEMMLAHESYAGHMNTDDMFTRLLFSVIETGLAPRSFYQLDSEGKVQSGHYNGLPVNVVAQAIVNGRNFNPDAYKLYYISNYHHDDGCSLDAFVDWIEAAGHVITRVDDHREWVQRFEQKLKALPDERKQFSALAIISAFSQPYPAGNYGRGCDNFMALMQQHYESGVPHLDQRFINKCLADMKVQGLVH</sequence>
<dbReference type="Pfam" id="PF00550">
    <property type="entry name" value="PP-binding"/>
    <property type="match status" value="1"/>
</dbReference>
<dbReference type="PANTHER" id="PTHR43272:SF33">
    <property type="entry name" value="AMP-BINDING DOMAIN-CONTAINING PROTEIN-RELATED"/>
    <property type="match status" value="1"/>
</dbReference>
<dbReference type="InterPro" id="IPR020845">
    <property type="entry name" value="AMP-binding_CS"/>
</dbReference>
<dbReference type="PANTHER" id="PTHR43272">
    <property type="entry name" value="LONG-CHAIN-FATTY-ACID--COA LIGASE"/>
    <property type="match status" value="1"/>
</dbReference>
<keyword evidence="2" id="KW-0597">Phosphoprotein</keyword>
<dbReference type="InterPro" id="IPR013120">
    <property type="entry name" value="FAR_NAD-bd"/>
</dbReference>
<dbReference type="Pfam" id="PF07993">
    <property type="entry name" value="NAD_binding_4"/>
    <property type="match status" value="1"/>
</dbReference>
<dbReference type="Gene3D" id="3.40.50.720">
    <property type="entry name" value="NAD(P)-binding Rossmann-like Domain"/>
    <property type="match status" value="1"/>
</dbReference>